<name>A0A8J9ZBN4_BRALA</name>
<dbReference type="Proteomes" id="UP000838412">
    <property type="component" value="Chromosome 19"/>
</dbReference>
<dbReference type="EMBL" id="OV696704">
    <property type="protein sequence ID" value="CAH1251554.1"/>
    <property type="molecule type" value="Genomic_DNA"/>
</dbReference>
<dbReference type="AlphaFoldDB" id="A0A8J9ZBN4"/>
<organism evidence="1 2">
    <name type="scientific">Branchiostoma lanceolatum</name>
    <name type="common">Common lancelet</name>
    <name type="synonym">Amphioxus lanceolatum</name>
    <dbReference type="NCBI Taxonomy" id="7740"/>
    <lineage>
        <taxon>Eukaryota</taxon>
        <taxon>Metazoa</taxon>
        <taxon>Chordata</taxon>
        <taxon>Cephalochordata</taxon>
        <taxon>Leptocardii</taxon>
        <taxon>Amphioxiformes</taxon>
        <taxon>Branchiostomatidae</taxon>
        <taxon>Branchiostoma</taxon>
    </lineage>
</organism>
<protein>
    <submittedName>
        <fullName evidence="1">Hypp9089 protein</fullName>
    </submittedName>
</protein>
<gene>
    <name evidence="1" type="primary">Hypp9089</name>
    <name evidence="1" type="ORF">BLAG_LOCUS11908</name>
</gene>
<evidence type="ECO:0000313" key="2">
    <source>
        <dbReference type="Proteomes" id="UP000838412"/>
    </source>
</evidence>
<evidence type="ECO:0000313" key="1">
    <source>
        <dbReference type="EMBL" id="CAH1251554.1"/>
    </source>
</evidence>
<reference evidence="1" key="1">
    <citation type="submission" date="2022-01" db="EMBL/GenBank/DDBJ databases">
        <authorList>
            <person name="Braso-Vives M."/>
        </authorList>
    </citation>
    <scope>NUCLEOTIDE SEQUENCE</scope>
</reference>
<accession>A0A8J9ZBN4</accession>
<proteinExistence type="predicted"/>
<sequence>MSGQIPLQAGLSGLDAARTTQMDVTFRSAALRSSGVFWALQSEGLHFPRTDCYCRCHSLRRLIEAANECQKTANVDIDLLVENCERCSAMIARIRKKETDPIRNVSNQSFSAVKLSDKLTSQTCLKGL</sequence>
<keyword evidence="2" id="KW-1185">Reference proteome</keyword>